<keyword evidence="3 10" id="KW-1015">Disulfide bond</keyword>
<dbReference type="AlphaFoldDB" id="A0AAV4CEQ3"/>
<evidence type="ECO:0000256" key="9">
    <source>
        <dbReference type="PIRSR" id="PIRSR601548-3"/>
    </source>
</evidence>
<feature type="signal peptide" evidence="14">
    <location>
        <begin position="1"/>
        <end position="17"/>
    </location>
</feature>
<dbReference type="PRINTS" id="PR00791">
    <property type="entry name" value="PEPDIPTASEA"/>
</dbReference>
<feature type="binding site" evidence="9">
    <location>
        <position position="409"/>
    </location>
    <ligand>
        <name>Zn(2+)</name>
        <dbReference type="ChEBI" id="CHEBI:29105"/>
        <label>1</label>
        <note>catalytic</note>
    </ligand>
</feature>
<keyword evidence="13" id="KW-0378">Hydrolase</keyword>
<keyword evidence="13" id="KW-0121">Carboxypeptidase</keyword>
<keyword evidence="9 13" id="KW-0862">Zinc</keyword>
<evidence type="ECO:0000256" key="10">
    <source>
        <dbReference type="PIRSR" id="PIRSR601548-4"/>
    </source>
</evidence>
<gene>
    <name evidence="15" type="ORF">PoB_005775600</name>
</gene>
<protein>
    <recommendedName>
        <fullName evidence="13">Angiotensin-converting enzyme</fullName>
        <ecNumber evidence="13">3.4.-.-</ecNumber>
    </recommendedName>
</protein>
<evidence type="ECO:0000256" key="8">
    <source>
        <dbReference type="PIRSR" id="PIRSR601548-2"/>
    </source>
</evidence>
<dbReference type="SUPFAM" id="SSF55486">
    <property type="entry name" value="Metalloproteases ('zincins'), catalytic domain"/>
    <property type="match status" value="2"/>
</dbReference>
<comment type="similarity">
    <text evidence="1 12 13">Belongs to the peptidase M2 family.</text>
</comment>
<evidence type="ECO:0000256" key="7">
    <source>
        <dbReference type="PIRSR" id="PIRSR601548-11"/>
    </source>
</evidence>
<evidence type="ECO:0000256" key="13">
    <source>
        <dbReference type="RuleBase" id="RU361144"/>
    </source>
</evidence>
<feature type="active site" description="Proton donor 1" evidence="5">
    <location>
        <position position="555"/>
    </location>
</feature>
<reference evidence="15 16" key="1">
    <citation type="journal article" date="2021" name="Elife">
        <title>Chloroplast acquisition without the gene transfer in kleptoplastic sea slugs, Plakobranchus ocellatus.</title>
        <authorList>
            <person name="Maeda T."/>
            <person name="Takahashi S."/>
            <person name="Yoshida T."/>
            <person name="Shimamura S."/>
            <person name="Takaki Y."/>
            <person name="Nagai Y."/>
            <person name="Toyoda A."/>
            <person name="Suzuki Y."/>
            <person name="Arimoto A."/>
            <person name="Ishii H."/>
            <person name="Satoh N."/>
            <person name="Nishiyama T."/>
            <person name="Hasebe M."/>
            <person name="Maruyama T."/>
            <person name="Minagawa J."/>
            <person name="Obokata J."/>
            <person name="Shigenobu S."/>
        </authorList>
    </citation>
    <scope>NUCLEOTIDE SEQUENCE [LARGE SCALE GENOMIC DNA]</scope>
</reference>
<dbReference type="Pfam" id="PF01401">
    <property type="entry name" value="Peptidase_M2"/>
    <property type="match status" value="2"/>
</dbReference>
<feature type="active site" description="Proton donor 2" evidence="7">
    <location>
        <position position="555"/>
    </location>
</feature>
<comment type="caution">
    <text evidence="12">Lacks conserved residue(s) required for the propagation of feature annotation.</text>
</comment>
<feature type="binding site" evidence="9">
    <location>
        <position position="413"/>
    </location>
    <ligand>
        <name>Zn(2+)</name>
        <dbReference type="ChEBI" id="CHEBI:29105"/>
        <label>1</label>
        <note>catalytic</note>
    </ligand>
</feature>
<keyword evidence="16" id="KW-1185">Reference proteome</keyword>
<feature type="disulfide bond" evidence="10 12">
    <location>
        <begin position="378"/>
        <end position="396"/>
    </location>
</feature>
<evidence type="ECO:0000256" key="12">
    <source>
        <dbReference type="PROSITE-ProRule" id="PRU01355"/>
    </source>
</evidence>
<dbReference type="CDD" id="cd06461">
    <property type="entry name" value="M2_ACE"/>
    <property type="match status" value="1"/>
</dbReference>
<dbReference type="GO" id="GO:0006508">
    <property type="term" value="P:proteolysis"/>
    <property type="evidence" value="ECO:0007669"/>
    <property type="project" value="UniProtKB-KW"/>
</dbReference>
<feature type="glycosylation site" description="N-linked (GlcNAc...) (complex) asparagine" evidence="6">
    <location>
        <position position="133"/>
    </location>
</feature>
<dbReference type="GO" id="GO:0008237">
    <property type="term" value="F:metallopeptidase activity"/>
    <property type="evidence" value="ECO:0007669"/>
    <property type="project" value="UniProtKB-KW"/>
</dbReference>
<dbReference type="EMBL" id="BLXT01006383">
    <property type="protein sequence ID" value="GFO31251.1"/>
    <property type="molecule type" value="Genomic_DNA"/>
</dbReference>
<feature type="binding site" evidence="8">
    <location>
        <position position="251"/>
    </location>
    <ligand>
        <name>chloride</name>
        <dbReference type="ChEBI" id="CHEBI:17996"/>
        <label>1</label>
    </ligand>
</feature>
<evidence type="ECO:0000313" key="15">
    <source>
        <dbReference type="EMBL" id="GFO31251.1"/>
    </source>
</evidence>
<dbReference type="PANTHER" id="PTHR10514:SF27">
    <property type="entry name" value="ANGIOTENSIN-CONVERTING ENZYME"/>
    <property type="match status" value="1"/>
</dbReference>
<dbReference type="EC" id="3.4.-.-" evidence="13"/>
<organism evidence="15 16">
    <name type="scientific">Plakobranchus ocellatus</name>
    <dbReference type="NCBI Taxonomy" id="259542"/>
    <lineage>
        <taxon>Eukaryota</taxon>
        <taxon>Metazoa</taxon>
        <taxon>Spiralia</taxon>
        <taxon>Lophotrochozoa</taxon>
        <taxon>Mollusca</taxon>
        <taxon>Gastropoda</taxon>
        <taxon>Heterobranchia</taxon>
        <taxon>Euthyneura</taxon>
        <taxon>Panpulmonata</taxon>
        <taxon>Sacoglossa</taxon>
        <taxon>Placobranchoidea</taxon>
        <taxon>Plakobranchidae</taxon>
        <taxon>Plakobranchus</taxon>
    </lineage>
</organism>
<feature type="binding site" evidence="11">
    <location>
        <position position="437"/>
    </location>
    <ligand>
        <name>Zn(2+)</name>
        <dbReference type="ChEBI" id="CHEBI:29105"/>
        <label>2</label>
        <note>catalytic</note>
    </ligand>
</feature>
<evidence type="ECO:0000256" key="11">
    <source>
        <dbReference type="PIRSR" id="PIRSR601548-8"/>
    </source>
</evidence>
<evidence type="ECO:0000256" key="6">
    <source>
        <dbReference type="PIRSR" id="PIRSR601548-10"/>
    </source>
</evidence>
<name>A0AAV4CEQ3_9GAST</name>
<dbReference type="Proteomes" id="UP000735302">
    <property type="component" value="Unassembled WGS sequence"/>
</dbReference>
<dbReference type="PROSITE" id="PS52011">
    <property type="entry name" value="PEPTIDASE_M2"/>
    <property type="match status" value="1"/>
</dbReference>
<accession>A0AAV4CEQ3</accession>
<comment type="caution">
    <text evidence="15">The sequence shown here is derived from an EMBL/GenBank/DDBJ whole genome shotgun (WGS) entry which is preliminary data.</text>
</comment>
<dbReference type="Gene3D" id="1.10.1370.30">
    <property type="match status" value="1"/>
</dbReference>
<feature type="active site" description="Proton acceptor 1" evidence="5">
    <location>
        <position position="410"/>
    </location>
</feature>
<dbReference type="PANTHER" id="PTHR10514">
    <property type="entry name" value="ANGIOTENSIN-CONVERTING ENZYME"/>
    <property type="match status" value="1"/>
</dbReference>
<sequence length="660" mass="76693">MKLLSLVPVLLAVETIALQPTHPGVLNLAEYSGNERDVTQSHLDSESLKAWNRSWDSTGVKSMDSVKSASDFLARVNIELATYKHFLAEAAWNYQTNRTEENREELAMTTDRFNDWYVIQKEKAKLYRNATCNEDLKRQLNIFALSAISKNKTMSRKKSELENRMATHYSDGADRLNTKQKINTTRLQNPLRVISKSRDPEHLKEVWLAWRQSTGPPIKELYSQYVDILNSGANENGFPDYSVYWKQSLFYDTSNLDKMLDTLWGEIRPLYLQLHTYVRRKLALAYGADVVGRDGTIAAHLLGDMWGQHWSNIYDIVCPYPEADDAHIFEARLKEYLTPKGLFRLAEDFCTSLGLPEMTRQFWRKSQIEKDRTGNDVCHASAFDFFRSGDFRVKMCTKTSLSGLKTVFHEMGHIEYFMAYSHQPTIYRAPPSAAFHESVGDTIQLSVLSDKRLRALGLVDPEKKQCDFCREKIPLLKNHHRTKRMINKLMQKALDKLAFLPFGLLVDRWRWRVFQGNITPDNYNREWWEFRLRYQGIKSPVPRSERDFDPGAKYHIPAHMPFVRLRYQGIKSPVPRSERDFDPGAKYHIPAHMLFVRKMLTSGASTPWQEQLNDLTGSSCLTSQALLEYFRPLRIWLQNENRLHKQTIGWNGATINWAEE</sequence>
<evidence type="ECO:0000256" key="1">
    <source>
        <dbReference type="ARBA" id="ARBA00008139"/>
    </source>
</evidence>
<dbReference type="GO" id="GO:0005886">
    <property type="term" value="C:plasma membrane"/>
    <property type="evidence" value="ECO:0007669"/>
    <property type="project" value="TreeGrafter"/>
</dbReference>
<feature type="glycosylation site" description="N-linked (GlcNAc...) asparagine" evidence="6">
    <location>
        <position position="97"/>
    </location>
</feature>
<feature type="chain" id="PRO_5043506506" description="Angiotensin-converting enzyme" evidence="14">
    <location>
        <begin position="18"/>
        <end position="660"/>
    </location>
</feature>
<evidence type="ECO:0000256" key="5">
    <source>
        <dbReference type="PIRSR" id="PIRSR601548-1"/>
    </source>
</evidence>
<dbReference type="GO" id="GO:0046872">
    <property type="term" value="F:metal ion binding"/>
    <property type="evidence" value="ECO:0007669"/>
    <property type="project" value="UniProtKB-KW"/>
</dbReference>
<keyword evidence="2 14" id="KW-0732">Signal</keyword>
<dbReference type="GO" id="GO:0008241">
    <property type="term" value="F:peptidyl-dipeptidase activity"/>
    <property type="evidence" value="ECO:0007669"/>
    <property type="project" value="InterPro"/>
</dbReference>
<feature type="glycosylation site" description="N-linked (GlcNAc...) asparagine; partial" evidence="6">
    <location>
        <position position="183"/>
    </location>
</feature>
<dbReference type="GO" id="GO:0004180">
    <property type="term" value="F:carboxypeptidase activity"/>
    <property type="evidence" value="ECO:0007669"/>
    <property type="project" value="UniProtKB-KW"/>
</dbReference>
<feature type="binding site" evidence="8">
    <location>
        <position position="564"/>
    </location>
    <ligand>
        <name>chloride</name>
        <dbReference type="ChEBI" id="CHEBI:17996"/>
        <label>1</label>
    </ligand>
</feature>
<proteinExistence type="inferred from homology"/>
<keyword evidence="13" id="KW-0482">Metalloprotease</keyword>
<keyword evidence="9 13" id="KW-0479">Metal-binding</keyword>
<evidence type="ECO:0000313" key="16">
    <source>
        <dbReference type="Proteomes" id="UP000735302"/>
    </source>
</evidence>
<feature type="active site" description="Proton acceptor 2" evidence="7">
    <location>
        <position position="410"/>
    </location>
</feature>
<feature type="binding site" evidence="9">
    <location>
        <position position="437"/>
    </location>
    <ligand>
        <name>Zn(2+)</name>
        <dbReference type="ChEBI" id="CHEBI:29105"/>
        <label>1</label>
        <note>catalytic</note>
    </ligand>
</feature>
<feature type="binding site" evidence="11">
    <location>
        <position position="413"/>
    </location>
    <ligand>
        <name>Zn(2+)</name>
        <dbReference type="ChEBI" id="CHEBI:29105"/>
        <label>2</label>
        <note>catalytic</note>
    </ligand>
</feature>
<evidence type="ECO:0000256" key="4">
    <source>
        <dbReference type="ARBA" id="ARBA00023180"/>
    </source>
</evidence>
<evidence type="ECO:0000256" key="14">
    <source>
        <dbReference type="SAM" id="SignalP"/>
    </source>
</evidence>
<keyword evidence="4 6" id="KW-0325">Glycoprotein</keyword>
<keyword evidence="13" id="KW-0645">Protease</keyword>
<evidence type="ECO:0000256" key="2">
    <source>
        <dbReference type="ARBA" id="ARBA00022729"/>
    </source>
</evidence>
<dbReference type="InterPro" id="IPR001548">
    <property type="entry name" value="Peptidase_M2"/>
</dbReference>
<evidence type="ECO:0000256" key="3">
    <source>
        <dbReference type="ARBA" id="ARBA00023157"/>
    </source>
</evidence>
<comment type="cofactor">
    <cofactor evidence="13">
        <name>Zn(2+)</name>
        <dbReference type="ChEBI" id="CHEBI:29105"/>
    </cofactor>
    <text evidence="13">Binds 2 Zn(2+) ions per subunit.</text>
</comment>
<feature type="binding site" evidence="11">
    <location>
        <position position="409"/>
    </location>
    <ligand>
        <name>Zn(2+)</name>
        <dbReference type="ChEBI" id="CHEBI:29105"/>
        <label>2</label>
        <note>catalytic</note>
    </ligand>
</feature>